<dbReference type="SUPFAM" id="SSF56420">
    <property type="entry name" value="Peptide deformylase"/>
    <property type="match status" value="1"/>
</dbReference>
<dbReference type="CDD" id="cd00487">
    <property type="entry name" value="Pep_deformylase"/>
    <property type="match status" value="1"/>
</dbReference>
<dbReference type="NCBIfam" id="NF001159">
    <property type="entry name" value="PRK00150.1-3"/>
    <property type="match status" value="1"/>
</dbReference>
<keyword evidence="8" id="KW-1185">Reference proteome</keyword>
<dbReference type="GO" id="GO:0046872">
    <property type="term" value="F:metal ion binding"/>
    <property type="evidence" value="ECO:0007669"/>
    <property type="project" value="UniProtKB-KW"/>
</dbReference>
<evidence type="ECO:0000256" key="4">
    <source>
        <dbReference type="ARBA" id="ARBA00022917"/>
    </source>
</evidence>
<keyword evidence="5 6" id="KW-0408">Iron</keyword>
<evidence type="ECO:0000313" key="7">
    <source>
        <dbReference type="EMBL" id="MBB3066633.1"/>
    </source>
</evidence>
<evidence type="ECO:0000256" key="1">
    <source>
        <dbReference type="ARBA" id="ARBA00010759"/>
    </source>
</evidence>
<feature type="active site" evidence="6">
    <location>
        <position position="137"/>
    </location>
</feature>
<keyword evidence="4 6" id="KW-0648">Protein biosynthesis</keyword>
<dbReference type="FunFam" id="3.90.45.10:FF:000005">
    <property type="entry name" value="Peptide deformylase"/>
    <property type="match status" value="1"/>
</dbReference>
<feature type="binding site" evidence="6">
    <location>
        <position position="94"/>
    </location>
    <ligand>
        <name>Fe cation</name>
        <dbReference type="ChEBI" id="CHEBI:24875"/>
    </ligand>
</feature>
<accession>A0A839T0F2</accession>
<dbReference type="PANTHER" id="PTHR10458:SF22">
    <property type="entry name" value="PEPTIDE DEFORMYLASE"/>
    <property type="match status" value="1"/>
</dbReference>
<evidence type="ECO:0000256" key="2">
    <source>
        <dbReference type="ARBA" id="ARBA00022723"/>
    </source>
</evidence>
<comment type="catalytic activity">
    <reaction evidence="6">
        <text>N-terminal N-formyl-L-methionyl-[peptide] + H2O = N-terminal L-methionyl-[peptide] + formate</text>
        <dbReference type="Rhea" id="RHEA:24420"/>
        <dbReference type="Rhea" id="RHEA-COMP:10639"/>
        <dbReference type="Rhea" id="RHEA-COMP:10640"/>
        <dbReference type="ChEBI" id="CHEBI:15377"/>
        <dbReference type="ChEBI" id="CHEBI:15740"/>
        <dbReference type="ChEBI" id="CHEBI:49298"/>
        <dbReference type="ChEBI" id="CHEBI:64731"/>
        <dbReference type="EC" id="3.5.1.88"/>
    </reaction>
</comment>
<name>A0A839T0F2_9PROT</name>
<sequence>MALLPIITAPDPRLKKKAAPVEKVDAEVRQLMDDMLETMYQAPGIGLAAPQVGVLKRVIVLDITHEEEPRNPLFMANPEIIWVSDEDASYNEGCLSLPEHYADVVRPAAVRVRYLDHENEIREIEATELLATCIQHEIDHLDGILFVDHISALKRNMILRKLLKAKKSNEPETVNA</sequence>
<protein>
    <recommendedName>
        <fullName evidence="6">Peptide deformylase</fullName>
        <shortName evidence="6">PDF</shortName>
        <ecNumber evidence="6">3.5.1.88</ecNumber>
    </recommendedName>
    <alternativeName>
        <fullName evidence="6">Polypeptide deformylase</fullName>
    </alternativeName>
</protein>
<comment type="caution">
    <text evidence="7">The sequence shown here is derived from an EMBL/GenBank/DDBJ whole genome shotgun (WGS) entry which is preliminary data.</text>
</comment>
<evidence type="ECO:0000256" key="6">
    <source>
        <dbReference type="HAMAP-Rule" id="MF_00163"/>
    </source>
</evidence>
<dbReference type="InterPro" id="IPR023635">
    <property type="entry name" value="Peptide_deformylase"/>
</dbReference>
<dbReference type="RefSeq" id="WP_183417458.1">
    <property type="nucleotide sequence ID" value="NZ_JACHXA010000009.1"/>
</dbReference>
<dbReference type="Pfam" id="PF01327">
    <property type="entry name" value="Pep_deformylase"/>
    <property type="match status" value="1"/>
</dbReference>
<feature type="binding site" evidence="6">
    <location>
        <position position="140"/>
    </location>
    <ligand>
        <name>Fe cation</name>
        <dbReference type="ChEBI" id="CHEBI:24875"/>
    </ligand>
</feature>
<gene>
    <name evidence="6" type="primary">def</name>
    <name evidence="7" type="ORF">FHR98_002941</name>
</gene>
<evidence type="ECO:0000256" key="5">
    <source>
        <dbReference type="ARBA" id="ARBA00023004"/>
    </source>
</evidence>
<evidence type="ECO:0000256" key="3">
    <source>
        <dbReference type="ARBA" id="ARBA00022801"/>
    </source>
</evidence>
<dbReference type="EC" id="3.5.1.88" evidence="6"/>
<dbReference type="GO" id="GO:0042586">
    <property type="term" value="F:peptide deformylase activity"/>
    <property type="evidence" value="ECO:0007669"/>
    <property type="project" value="UniProtKB-UniRule"/>
</dbReference>
<dbReference type="EMBL" id="JACHXA010000009">
    <property type="protein sequence ID" value="MBB3066633.1"/>
    <property type="molecule type" value="Genomic_DNA"/>
</dbReference>
<dbReference type="AlphaFoldDB" id="A0A839T0F2"/>
<dbReference type="PIRSF" id="PIRSF004749">
    <property type="entry name" value="Pep_def"/>
    <property type="match status" value="1"/>
</dbReference>
<reference evidence="7 8" key="1">
    <citation type="submission" date="2020-08" db="EMBL/GenBank/DDBJ databases">
        <title>Genomic Encyclopedia of Type Strains, Phase III (KMG-III): the genomes of soil and plant-associated and newly described type strains.</title>
        <authorList>
            <person name="Whitman W."/>
        </authorList>
    </citation>
    <scope>NUCLEOTIDE SEQUENCE [LARGE SCALE GENOMIC DNA]</scope>
    <source>
        <strain evidence="7 8">CECT 8803</strain>
    </source>
</reference>
<dbReference type="InterPro" id="IPR036821">
    <property type="entry name" value="Peptide_deformylase_sf"/>
</dbReference>
<dbReference type="PRINTS" id="PR01576">
    <property type="entry name" value="PDEFORMYLASE"/>
</dbReference>
<keyword evidence="3 6" id="KW-0378">Hydrolase</keyword>
<keyword evidence="2 6" id="KW-0479">Metal-binding</keyword>
<dbReference type="HAMAP" id="MF_00163">
    <property type="entry name" value="Pep_deformylase"/>
    <property type="match status" value="1"/>
</dbReference>
<dbReference type="Proteomes" id="UP000581135">
    <property type="component" value="Unassembled WGS sequence"/>
</dbReference>
<comment type="similarity">
    <text evidence="1 6">Belongs to the polypeptide deformylase family.</text>
</comment>
<evidence type="ECO:0000313" key="8">
    <source>
        <dbReference type="Proteomes" id="UP000581135"/>
    </source>
</evidence>
<dbReference type="PANTHER" id="PTHR10458">
    <property type="entry name" value="PEPTIDE DEFORMYLASE"/>
    <property type="match status" value="1"/>
</dbReference>
<feature type="binding site" evidence="6">
    <location>
        <position position="136"/>
    </location>
    <ligand>
        <name>Fe cation</name>
        <dbReference type="ChEBI" id="CHEBI:24875"/>
    </ligand>
</feature>
<comment type="function">
    <text evidence="6">Removes the formyl group from the N-terminal Met of newly synthesized proteins. Requires at least a dipeptide for an efficient rate of reaction. N-terminal L-methionine is a prerequisite for activity but the enzyme has broad specificity at other positions.</text>
</comment>
<organism evidence="7 8">
    <name type="scientific">Limibacillus halophilus</name>
    <dbReference type="NCBI Taxonomy" id="1579333"/>
    <lineage>
        <taxon>Bacteria</taxon>
        <taxon>Pseudomonadati</taxon>
        <taxon>Pseudomonadota</taxon>
        <taxon>Alphaproteobacteria</taxon>
        <taxon>Rhodospirillales</taxon>
        <taxon>Rhodovibrionaceae</taxon>
        <taxon>Limibacillus</taxon>
    </lineage>
</organism>
<dbReference type="NCBIfam" id="TIGR00079">
    <property type="entry name" value="pept_deformyl"/>
    <property type="match status" value="1"/>
</dbReference>
<dbReference type="Gene3D" id="3.90.45.10">
    <property type="entry name" value="Peptide deformylase"/>
    <property type="match status" value="1"/>
</dbReference>
<dbReference type="GO" id="GO:0006412">
    <property type="term" value="P:translation"/>
    <property type="evidence" value="ECO:0007669"/>
    <property type="project" value="UniProtKB-UniRule"/>
</dbReference>
<proteinExistence type="inferred from homology"/>
<comment type="cofactor">
    <cofactor evidence="6">
        <name>Fe(2+)</name>
        <dbReference type="ChEBI" id="CHEBI:29033"/>
    </cofactor>
    <text evidence="6">Binds 1 Fe(2+) ion.</text>
</comment>